<organism evidence="1">
    <name type="scientific">marine sediment metagenome</name>
    <dbReference type="NCBI Taxonomy" id="412755"/>
    <lineage>
        <taxon>unclassified sequences</taxon>
        <taxon>metagenomes</taxon>
        <taxon>ecological metagenomes</taxon>
    </lineage>
</organism>
<name>X1PD17_9ZZZZ</name>
<comment type="caution">
    <text evidence="1">The sequence shown here is derived from an EMBL/GenBank/DDBJ whole genome shotgun (WGS) entry which is preliminary data.</text>
</comment>
<protein>
    <submittedName>
        <fullName evidence="1">Uncharacterized protein</fullName>
    </submittedName>
</protein>
<feature type="non-terminal residue" evidence="1">
    <location>
        <position position="1"/>
    </location>
</feature>
<proteinExistence type="predicted"/>
<evidence type="ECO:0000313" key="1">
    <source>
        <dbReference type="EMBL" id="GAI54202.1"/>
    </source>
</evidence>
<dbReference type="AlphaFoldDB" id="X1PD17"/>
<gene>
    <name evidence="1" type="ORF">S06H3_56656</name>
</gene>
<dbReference type="EMBL" id="BARV01036464">
    <property type="protein sequence ID" value="GAI54202.1"/>
    <property type="molecule type" value="Genomic_DNA"/>
</dbReference>
<sequence length="92" mass="9854">DGVLYNVGITTGDVMSGRLNLWANFGSIPLRKTTDGVTGVGTAINVQCIFEGIWPFSVAALPNFDPMDSRTWVDTSKFGDIMVRIEETAGAA</sequence>
<reference evidence="1" key="1">
    <citation type="journal article" date="2014" name="Front. Microbiol.">
        <title>High frequency of phylogenetically diverse reductive dehalogenase-homologous genes in deep subseafloor sedimentary metagenomes.</title>
        <authorList>
            <person name="Kawai M."/>
            <person name="Futagami T."/>
            <person name="Toyoda A."/>
            <person name="Takaki Y."/>
            <person name="Nishi S."/>
            <person name="Hori S."/>
            <person name="Arai W."/>
            <person name="Tsubouchi T."/>
            <person name="Morono Y."/>
            <person name="Uchiyama I."/>
            <person name="Ito T."/>
            <person name="Fujiyama A."/>
            <person name="Inagaki F."/>
            <person name="Takami H."/>
        </authorList>
    </citation>
    <scope>NUCLEOTIDE SEQUENCE</scope>
    <source>
        <strain evidence="1">Expedition CK06-06</strain>
    </source>
</reference>
<accession>X1PD17</accession>